<sequence>MYTLLNKLGTKSLLYRETPTLLASWVLAECFYKFGSFTLETGAFLATWYLLGWVVNRLWKH</sequence>
<gene>
    <name evidence="2" type="ORF">EDB95_5187</name>
</gene>
<keyword evidence="3" id="KW-1185">Reference proteome</keyword>
<keyword evidence="1" id="KW-0812">Transmembrane</keyword>
<dbReference type="RefSeq" id="WP_133999409.1">
    <property type="nucleotide sequence ID" value="NZ_SODV01000002.1"/>
</dbReference>
<evidence type="ECO:0000256" key="1">
    <source>
        <dbReference type="SAM" id="Phobius"/>
    </source>
</evidence>
<evidence type="ECO:0000313" key="2">
    <source>
        <dbReference type="EMBL" id="TDW97340.1"/>
    </source>
</evidence>
<dbReference type="EMBL" id="SODV01000002">
    <property type="protein sequence ID" value="TDW97340.1"/>
    <property type="molecule type" value="Genomic_DNA"/>
</dbReference>
<keyword evidence="1" id="KW-0472">Membrane</keyword>
<name>A0A4R8DK10_9BACT</name>
<feature type="transmembrane region" description="Helical" evidence="1">
    <location>
        <begin position="41"/>
        <end position="59"/>
    </location>
</feature>
<dbReference type="AlphaFoldDB" id="A0A4R8DK10"/>
<organism evidence="2 3">
    <name type="scientific">Dinghuibacter silviterrae</name>
    <dbReference type="NCBI Taxonomy" id="1539049"/>
    <lineage>
        <taxon>Bacteria</taxon>
        <taxon>Pseudomonadati</taxon>
        <taxon>Bacteroidota</taxon>
        <taxon>Chitinophagia</taxon>
        <taxon>Chitinophagales</taxon>
        <taxon>Chitinophagaceae</taxon>
        <taxon>Dinghuibacter</taxon>
    </lineage>
</organism>
<proteinExistence type="predicted"/>
<dbReference type="OrthoDB" id="1496142at2"/>
<reference evidence="2 3" key="1">
    <citation type="submission" date="2019-03" db="EMBL/GenBank/DDBJ databases">
        <title>Genomic Encyclopedia of Type Strains, Phase IV (KMG-IV): sequencing the most valuable type-strain genomes for metagenomic binning, comparative biology and taxonomic classification.</title>
        <authorList>
            <person name="Goeker M."/>
        </authorList>
    </citation>
    <scope>NUCLEOTIDE SEQUENCE [LARGE SCALE GENOMIC DNA]</scope>
    <source>
        <strain evidence="2 3">DSM 100059</strain>
    </source>
</reference>
<protein>
    <submittedName>
        <fullName evidence="2">Uncharacterized protein</fullName>
    </submittedName>
</protein>
<dbReference type="Proteomes" id="UP000294498">
    <property type="component" value="Unassembled WGS sequence"/>
</dbReference>
<accession>A0A4R8DK10</accession>
<comment type="caution">
    <text evidence="2">The sequence shown here is derived from an EMBL/GenBank/DDBJ whole genome shotgun (WGS) entry which is preliminary data.</text>
</comment>
<keyword evidence="1" id="KW-1133">Transmembrane helix</keyword>
<evidence type="ECO:0000313" key="3">
    <source>
        <dbReference type="Proteomes" id="UP000294498"/>
    </source>
</evidence>